<keyword evidence="1" id="KW-0812">Transmembrane</keyword>
<dbReference type="Gene3D" id="3.10.28.10">
    <property type="entry name" value="Homing endonucleases"/>
    <property type="match status" value="1"/>
</dbReference>
<dbReference type="InterPro" id="IPR042106">
    <property type="entry name" value="Nuo/plastoQ_OxRdtase_6_NuoJ"/>
</dbReference>
<keyword evidence="1 2" id="KW-0496">Mitochondrion</keyword>
<dbReference type="GO" id="GO:0031966">
    <property type="term" value="C:mitochondrial membrane"/>
    <property type="evidence" value="ECO:0007669"/>
    <property type="project" value="UniProtKB-SubCell"/>
</dbReference>
<keyword evidence="1" id="KW-1278">Translocase</keyword>
<name>A0A3G6XM82_9PEZI</name>
<keyword evidence="1" id="KW-0472">Membrane</keyword>
<dbReference type="EC" id="7.1.1.2" evidence="1"/>
<dbReference type="GO" id="GO:0008137">
    <property type="term" value="F:NADH dehydrogenase (ubiquinone) activity"/>
    <property type="evidence" value="ECO:0007669"/>
    <property type="project" value="UniProtKB-UniRule"/>
</dbReference>
<reference evidence="2" key="1">
    <citation type="journal article" date="2018" name="Sci. Rep.">
        <title>The mitochondrial genome of Endoconidiophora resinifera is intron rich. .</title>
        <authorList>
            <person name="Zubaer A."/>
            <person name="Wai A."/>
            <person name="Hausner G."/>
        </authorList>
    </citation>
    <scope>NUCLEOTIDE SEQUENCE</scope>
    <source>
        <strain evidence="2">WIN</strain>
    </source>
</reference>
<keyword evidence="1" id="KW-0520">NAD</keyword>
<evidence type="ECO:0000256" key="1">
    <source>
        <dbReference type="RuleBase" id="RU004430"/>
    </source>
</evidence>
<keyword evidence="1" id="KW-0813">Transport</keyword>
<accession>A0A3G6XM82</accession>
<comment type="subcellular location">
    <subcellularLocation>
        <location evidence="1">Mitochondrion membrane</location>
        <topology evidence="1">Multi-pass membrane protein</topology>
    </subcellularLocation>
</comment>
<dbReference type="EMBL" id="MK026450">
    <property type="protein sequence ID" value="AZL93794.1"/>
    <property type="molecule type" value="Genomic_DNA"/>
</dbReference>
<proteinExistence type="inferred from homology"/>
<evidence type="ECO:0000313" key="3">
    <source>
        <dbReference type="EMBL" id="AZL93794.1"/>
    </source>
</evidence>
<dbReference type="InterPro" id="IPR027434">
    <property type="entry name" value="Homing_endonucl"/>
</dbReference>
<feature type="transmembrane region" description="Helical" evidence="1">
    <location>
        <begin position="109"/>
        <end position="130"/>
    </location>
</feature>
<protein>
    <recommendedName>
        <fullName evidence="1">NADH-ubiquinone oxidoreductase chain 6</fullName>
        <ecNumber evidence="1">7.1.1.2</ecNumber>
    </recommendedName>
</protein>
<dbReference type="Gene3D" id="1.20.120.1200">
    <property type="entry name" value="NADH-ubiquinone/plastoquinone oxidoreductase chain 6, subunit NuoJ"/>
    <property type="match status" value="1"/>
</dbReference>
<feature type="transmembrane region" description="Helical" evidence="1">
    <location>
        <begin position="77"/>
        <end position="97"/>
    </location>
</feature>
<dbReference type="EMBL" id="MH551223">
    <property type="protein sequence ID" value="AZB86624.1"/>
    <property type="molecule type" value="Genomic_DNA"/>
</dbReference>
<keyword evidence="1" id="KW-0249">Electron transport</keyword>
<dbReference type="PANTHER" id="PTHR33269:SF17">
    <property type="entry name" value="NADH-UBIQUINONE OXIDOREDUCTASE CHAIN 6"/>
    <property type="match status" value="1"/>
</dbReference>
<gene>
    <name evidence="2" type="primary">nad6</name>
</gene>
<feature type="transmembrane region" description="Helical" evidence="1">
    <location>
        <begin position="25"/>
        <end position="43"/>
    </location>
</feature>
<dbReference type="PANTHER" id="PTHR33269">
    <property type="entry name" value="NADH-UBIQUINONE OXIDOREDUCTASE CHAIN 6"/>
    <property type="match status" value="1"/>
</dbReference>
<keyword evidence="1" id="KW-0679">Respiratory chain</keyword>
<keyword evidence="1" id="KW-0830">Ubiquinone</keyword>
<geneLocation type="mitochondrion" evidence="2"/>
<comment type="catalytic activity">
    <reaction evidence="1">
        <text>a ubiquinone + NADH + 5 H(+)(in) = a ubiquinol + NAD(+) + 4 H(+)(out)</text>
        <dbReference type="Rhea" id="RHEA:29091"/>
        <dbReference type="Rhea" id="RHEA-COMP:9565"/>
        <dbReference type="Rhea" id="RHEA-COMP:9566"/>
        <dbReference type="ChEBI" id="CHEBI:15378"/>
        <dbReference type="ChEBI" id="CHEBI:16389"/>
        <dbReference type="ChEBI" id="CHEBI:17976"/>
        <dbReference type="ChEBI" id="CHEBI:57540"/>
        <dbReference type="ChEBI" id="CHEBI:57945"/>
        <dbReference type="EC" id="7.1.1.2"/>
    </reaction>
</comment>
<comment type="similarity">
    <text evidence="1">Belongs to the complex I subunit 6 family.</text>
</comment>
<feature type="transmembrane region" description="Helical" evidence="1">
    <location>
        <begin position="169"/>
        <end position="195"/>
    </location>
</feature>
<dbReference type="InterPro" id="IPR001457">
    <property type="entry name" value="NADH_UbQ/plastoQ_OxRdtase_su6"/>
</dbReference>
<feature type="transmembrane region" description="Helical" evidence="1">
    <location>
        <begin position="50"/>
        <end position="71"/>
    </location>
</feature>
<evidence type="ECO:0000313" key="2">
    <source>
        <dbReference type="EMBL" id="AZB86624.1"/>
    </source>
</evidence>
<reference evidence="3" key="2">
    <citation type="submission" date="2018-10" db="EMBL/GenBank/DDBJ databases">
        <authorList>
            <person name="Zubaer A."/>
            <person name="Wai A."/>
            <person name="Hausner G."/>
        </authorList>
    </citation>
    <scope>NUCLEOTIDE SEQUENCE</scope>
    <source>
        <strain evidence="3">WIN</strain>
    </source>
</reference>
<dbReference type="EMBL" id="MK026449">
    <property type="protein sequence ID" value="AZL93779.1"/>
    <property type="molecule type" value="Genomic_DNA"/>
</dbReference>
<feature type="transmembrane region" description="Helical" evidence="1">
    <location>
        <begin position="207"/>
        <end position="228"/>
    </location>
</feature>
<comment type="function">
    <text evidence="1">Core subunit of the mitochondrial membrane respiratory chain NADH dehydrogenase (Complex I) which catalyzes electron transfer from NADH through the respiratory chain, using ubiquinone as an electron acceptor. Essential for the catalytic activity and assembly of complex I.</text>
</comment>
<keyword evidence="1" id="KW-1133">Transmembrane helix</keyword>
<organism evidence="2">
    <name type="scientific">Endoconidiophora resinifera</name>
    <dbReference type="NCBI Taxonomy" id="1580851"/>
    <lineage>
        <taxon>Eukaryota</taxon>
        <taxon>Fungi</taxon>
        <taxon>Dikarya</taxon>
        <taxon>Ascomycota</taxon>
        <taxon>Pezizomycotina</taxon>
        <taxon>Sordariomycetes</taxon>
        <taxon>Hypocreomycetidae</taxon>
        <taxon>Microascales</taxon>
        <taxon>Ceratocystidaceae</taxon>
        <taxon>Endoconidiophora</taxon>
    </lineage>
</organism>
<sequence length="301" mass="33794">MTIFNNNLNMVEVWNTSTNGFNVEYTNILYVLSALSSIAAIVVKNSIVSILFLVCLFALIGMALCLSGFNFIGLSYIMIYIGAVSILFIFILMLVNIRTSELLSNNIKILALAGLLILSLVYIYFSVYSYSDSAKGGEKYLLSLNNLKLLFFWGDEDNTPKEEDAPWRLFYYFIIVQFLMSINWDGLYTILGYIASIGSILYTVYSIWLMIVSYILLLTLTGAILVTLSPEYSNSSYTSNLDSTPSFRNSSLNFNQRRSYSTSSKIIKELAPISPKWVTGFCDGDSSFSIGMTRNKSYKTG</sequence>
<dbReference type="AlphaFoldDB" id="A0A3G6XM82"/>
<dbReference type="SUPFAM" id="SSF55608">
    <property type="entry name" value="Homing endonucleases"/>
    <property type="match status" value="1"/>
</dbReference>
<dbReference type="Pfam" id="PF00499">
    <property type="entry name" value="Oxidored_q3"/>
    <property type="match status" value="1"/>
</dbReference>
<dbReference type="EMBL" id="MK012641">
    <property type="protein sequence ID" value="AZL93808.1"/>
    <property type="molecule type" value="Genomic_DNA"/>
</dbReference>